<evidence type="ECO:0008006" key="4">
    <source>
        <dbReference type="Google" id="ProtNLM"/>
    </source>
</evidence>
<protein>
    <recommendedName>
        <fullName evidence="4">L,D-transpeptidase</fullName>
    </recommendedName>
</protein>
<proteinExistence type="predicted"/>
<dbReference type="PROSITE" id="PS51257">
    <property type="entry name" value="PROKAR_LIPOPROTEIN"/>
    <property type="match status" value="1"/>
</dbReference>
<evidence type="ECO:0000256" key="1">
    <source>
        <dbReference type="SAM" id="SignalP"/>
    </source>
</evidence>
<organism evidence="2 3">
    <name type="scientific">Gordonia rubripertincta</name>
    <name type="common">Rhodococcus corallinus</name>
    <dbReference type="NCBI Taxonomy" id="36822"/>
    <lineage>
        <taxon>Bacteria</taxon>
        <taxon>Bacillati</taxon>
        <taxon>Actinomycetota</taxon>
        <taxon>Actinomycetes</taxon>
        <taxon>Mycobacteriales</taxon>
        <taxon>Gordoniaceae</taxon>
        <taxon>Gordonia</taxon>
    </lineage>
</organism>
<reference evidence="2" key="1">
    <citation type="submission" date="2022-12" db="EMBL/GenBank/DDBJ databases">
        <authorList>
            <person name="Krivoruchko A.V."/>
            <person name="Elkin A."/>
        </authorList>
    </citation>
    <scope>NUCLEOTIDE SEQUENCE</scope>
    <source>
        <strain evidence="2">IEGM 1388</strain>
    </source>
</reference>
<evidence type="ECO:0000313" key="2">
    <source>
        <dbReference type="EMBL" id="MCZ4549723.1"/>
    </source>
</evidence>
<name>A0ABT4MRV4_GORRU</name>
<dbReference type="Proteomes" id="UP001067235">
    <property type="component" value="Unassembled WGS sequence"/>
</dbReference>
<keyword evidence="3" id="KW-1185">Reference proteome</keyword>
<feature type="signal peptide" evidence="1">
    <location>
        <begin position="1"/>
        <end position="24"/>
    </location>
</feature>
<accession>A0ABT4MRV4</accession>
<sequence>MNTRIQIVTACLGLVTALICTVTACTTNDGDAGGLNTSTDRASTTLATRPGPPVPVDAAAPDDLVPQLPVILTVDGQIFTITERDGGHDYTWDTGANPGYGFSESAPMTAQVPEQDATRIRPTPPPSNTLSHYRASIRDFLDAIDPNTGYLEE</sequence>
<feature type="chain" id="PRO_5046389629" description="L,D-transpeptidase" evidence="1">
    <location>
        <begin position="25"/>
        <end position="153"/>
    </location>
</feature>
<dbReference type="RefSeq" id="WP_301570243.1">
    <property type="nucleotide sequence ID" value="NZ_JAPWIE010000002.1"/>
</dbReference>
<keyword evidence="1" id="KW-0732">Signal</keyword>
<dbReference type="EMBL" id="JAPWIE010000002">
    <property type="protein sequence ID" value="MCZ4549723.1"/>
    <property type="molecule type" value="Genomic_DNA"/>
</dbReference>
<gene>
    <name evidence="2" type="ORF">O4213_07005</name>
</gene>
<evidence type="ECO:0000313" key="3">
    <source>
        <dbReference type="Proteomes" id="UP001067235"/>
    </source>
</evidence>
<comment type="caution">
    <text evidence="2">The sequence shown here is derived from an EMBL/GenBank/DDBJ whole genome shotgun (WGS) entry which is preliminary data.</text>
</comment>